<gene>
    <name evidence="5" type="ORF">OUO13_17145</name>
</gene>
<dbReference type="InterPro" id="IPR020084">
    <property type="entry name" value="NUDIX_hydrolase_CS"/>
</dbReference>
<dbReference type="Pfam" id="PF00293">
    <property type="entry name" value="NUDIX"/>
    <property type="match status" value="1"/>
</dbReference>
<dbReference type="GO" id="GO:0016787">
    <property type="term" value="F:hydrolase activity"/>
    <property type="evidence" value="ECO:0007669"/>
    <property type="project" value="UniProtKB-KW"/>
</dbReference>
<keyword evidence="2 5" id="KW-0378">Hydrolase</keyword>
<evidence type="ECO:0000313" key="6">
    <source>
        <dbReference type="Proteomes" id="UP001150830"/>
    </source>
</evidence>
<protein>
    <submittedName>
        <fullName evidence="5">NUDIX hydrolase</fullName>
    </submittedName>
</protein>
<comment type="caution">
    <text evidence="5">The sequence shown here is derived from an EMBL/GenBank/DDBJ whole genome shotgun (WGS) entry which is preliminary data.</text>
</comment>
<dbReference type="InterPro" id="IPR000086">
    <property type="entry name" value="NUDIX_hydrolase_dom"/>
</dbReference>
<feature type="domain" description="Nudix hydrolase" evidence="4">
    <location>
        <begin position="22"/>
        <end position="156"/>
    </location>
</feature>
<keyword evidence="6" id="KW-1185">Reference proteome</keyword>
<feature type="signal peptide" evidence="3">
    <location>
        <begin position="1"/>
        <end position="23"/>
    </location>
</feature>
<reference evidence="5" key="1">
    <citation type="submission" date="2022-11" db="EMBL/GenBank/DDBJ databases">
        <title>Parathalassolutuus dongxingensis gen. nov., sp. nov., a novel member of family Oceanospirillaceae isolated from a coastal shrimp pond in Guangxi, China.</title>
        <authorList>
            <person name="Chen H."/>
        </authorList>
    </citation>
    <scope>NUCLEOTIDE SEQUENCE</scope>
    <source>
        <strain evidence="5">G-43</strain>
    </source>
</reference>
<dbReference type="EMBL" id="JAPNOA010000058">
    <property type="protein sequence ID" value="MCY0966906.1"/>
    <property type="molecule type" value="Genomic_DNA"/>
</dbReference>
<evidence type="ECO:0000256" key="2">
    <source>
        <dbReference type="ARBA" id="ARBA00022801"/>
    </source>
</evidence>
<dbReference type="InterPro" id="IPR015797">
    <property type="entry name" value="NUDIX_hydrolase-like_dom_sf"/>
</dbReference>
<dbReference type="CDD" id="cd02883">
    <property type="entry name" value="NUDIX_Hydrolase"/>
    <property type="match status" value="1"/>
</dbReference>
<dbReference type="PROSITE" id="PS00893">
    <property type="entry name" value="NUDIX_BOX"/>
    <property type="match status" value="1"/>
</dbReference>
<dbReference type="Gene3D" id="3.90.79.10">
    <property type="entry name" value="Nucleoside Triphosphate Pyrophosphohydrolase"/>
    <property type="match status" value="1"/>
</dbReference>
<comment type="cofactor">
    <cofactor evidence="1">
        <name>Mg(2+)</name>
        <dbReference type="ChEBI" id="CHEBI:18420"/>
    </cofactor>
</comment>
<accession>A0A9X3ITH6</accession>
<evidence type="ECO:0000256" key="3">
    <source>
        <dbReference type="SAM" id="SignalP"/>
    </source>
</evidence>
<dbReference type="PROSITE" id="PS51462">
    <property type="entry name" value="NUDIX"/>
    <property type="match status" value="1"/>
</dbReference>
<name>A0A9X3ITH6_9GAMM</name>
<evidence type="ECO:0000259" key="4">
    <source>
        <dbReference type="PROSITE" id="PS51462"/>
    </source>
</evidence>
<evidence type="ECO:0000256" key="1">
    <source>
        <dbReference type="ARBA" id="ARBA00001946"/>
    </source>
</evidence>
<dbReference type="Proteomes" id="UP001150830">
    <property type="component" value="Unassembled WGS sequence"/>
</dbReference>
<dbReference type="SUPFAM" id="SSF55811">
    <property type="entry name" value="Nudix"/>
    <property type="match status" value="1"/>
</dbReference>
<proteinExistence type="predicted"/>
<feature type="chain" id="PRO_5040800663" evidence="3">
    <location>
        <begin position="24"/>
        <end position="238"/>
    </location>
</feature>
<dbReference type="AlphaFoldDB" id="A0A9X3ITH6"/>
<evidence type="ECO:0000313" key="5">
    <source>
        <dbReference type="EMBL" id="MCY0966906.1"/>
    </source>
</evidence>
<dbReference type="RefSeq" id="WP_283175114.1">
    <property type="nucleotide sequence ID" value="NZ_JAPNOA010000058.1"/>
</dbReference>
<keyword evidence="3" id="KW-0732">Signal</keyword>
<sequence length="238" mass="25611">MLESILIGFVVLPLVMMVSTAFANPPAGVIAYTCKDKEALVLLAYDNGKNRNGWAPFGGRAEEGETIAQTASREFREETGCVFAGPTPEQLETQQRSRIGPFYTYVSRVNWVDPVMMAASSCGTPGERSKWVWVNLEQLNQALDSGKNVVDRDNPVVEYPLWIAGRVSLQVARSDGLLPSSSEVCVVMPPMAGEETADAAELTTIAPMEGNTMPTIVPGRPQAEALTVGTPTEMASGE</sequence>
<organism evidence="5 6">
    <name type="scientific">Parathalassolituus penaei</name>
    <dbReference type="NCBI Taxonomy" id="2997323"/>
    <lineage>
        <taxon>Bacteria</taxon>
        <taxon>Pseudomonadati</taxon>
        <taxon>Pseudomonadota</taxon>
        <taxon>Gammaproteobacteria</taxon>
        <taxon>Oceanospirillales</taxon>
        <taxon>Oceanospirillaceae</taxon>
        <taxon>Parathalassolituus</taxon>
    </lineage>
</organism>